<sequence length="68" mass="7672">MTQDQIDRKIAAFRADLDARGESLSDYCRRKGLDYDAMFMVLRGRSKGKRGKAHQVFVALGLKPNRAA</sequence>
<reference evidence="2" key="2">
    <citation type="submission" date="2018-02" db="EMBL/GenBank/DDBJ databases">
        <title>Phenotypic characterization and whole genome analysis of multidrug-resistant, extended-spectrum beta-lactamase-producing bacteria isolated from dogs in Germany.</title>
        <authorList>
            <person name="Williamson C."/>
        </authorList>
    </citation>
    <scope>NUCLEOTIDE SEQUENCE [LARGE SCALE GENOMIC DNA]</scope>
    <source>
        <strain evidence="2">AFG_SD03_1510_Ahy_093</strain>
    </source>
</reference>
<accession>A0ABD7G4C9</accession>
<evidence type="ECO:0000313" key="1">
    <source>
        <dbReference type="EMBL" id="RCF46453.1"/>
    </source>
</evidence>
<dbReference type="Proteomes" id="UP000253075">
    <property type="component" value="Unassembled WGS sequence"/>
</dbReference>
<dbReference type="AlphaFoldDB" id="A0ABD7G4C9"/>
<comment type="caution">
    <text evidence="1">The sequence shown here is derived from an EMBL/GenBank/DDBJ whole genome shotgun (WGS) entry which is preliminary data.</text>
</comment>
<evidence type="ECO:0000313" key="2">
    <source>
        <dbReference type="Proteomes" id="UP000253075"/>
    </source>
</evidence>
<reference evidence="1 2" key="1">
    <citation type="journal article" date="2018" name="PLoS ONE">
        <title>Phenotypic characterization and whole genome analysis of extended-spectrum beta-lactamase-producing bacteria isolated from dogs in Germany.</title>
        <authorList>
            <person name="Boehmer T."/>
            <person name="Vogler A.J."/>
            <person name="Thomas A."/>
            <person name="Sauer S."/>
            <person name="Hergenroether M."/>
            <person name="Straubinger R.K."/>
            <person name="Birdsell D."/>
            <person name="Keim P."/>
            <person name="Sahl J.W."/>
            <person name="Williamson C.H."/>
            <person name="Riehm J.M."/>
        </authorList>
    </citation>
    <scope>NUCLEOTIDE SEQUENCE [LARGE SCALE GENOMIC DNA]</scope>
    <source>
        <strain evidence="1 2">AFG_SD03_1510_Ahy_093</strain>
    </source>
</reference>
<dbReference type="RefSeq" id="WP_052156554.1">
    <property type="nucleotide sequence ID" value="NZ_PUTQ01000027.1"/>
</dbReference>
<gene>
    <name evidence="1" type="ORF">C6C11_17260</name>
</gene>
<protein>
    <submittedName>
        <fullName evidence="1">DNA-binding protein</fullName>
    </submittedName>
</protein>
<dbReference type="InterPro" id="IPR026365">
    <property type="entry name" value="BcepMu_gp16"/>
</dbReference>
<dbReference type="NCBIfam" id="TIGR04111">
    <property type="entry name" value="BcepMu_gp16"/>
    <property type="match status" value="1"/>
</dbReference>
<keyword evidence="1" id="KW-0238">DNA-binding</keyword>
<proteinExistence type="predicted"/>
<dbReference type="EMBL" id="PUTQ01000027">
    <property type="protein sequence ID" value="RCF46453.1"/>
    <property type="molecule type" value="Genomic_DNA"/>
</dbReference>
<organism evidence="1 2">
    <name type="scientific">Aeromonas hydrophila</name>
    <dbReference type="NCBI Taxonomy" id="644"/>
    <lineage>
        <taxon>Bacteria</taxon>
        <taxon>Pseudomonadati</taxon>
        <taxon>Pseudomonadota</taxon>
        <taxon>Gammaproteobacteria</taxon>
        <taxon>Aeromonadales</taxon>
        <taxon>Aeromonadaceae</taxon>
        <taxon>Aeromonas</taxon>
    </lineage>
</organism>
<dbReference type="GO" id="GO:0003677">
    <property type="term" value="F:DNA binding"/>
    <property type="evidence" value="ECO:0007669"/>
    <property type="project" value="UniProtKB-KW"/>
</dbReference>
<name>A0ABD7G4C9_AERHY</name>